<sequence>MQATNNHDSSLPNASRTFSAGSPPGQTDPLDLPYRQVTNDANLEEYTTETAAGEIIKPVRSSATGKMEDWKLVTFTIDDPENPKNWSKAFKWYCTMVVAFTCFVVAFCSSVITADLEGVAEDFLVSREVTLIPVTVFVIGFGVGPMVFAPMSEMVGRRLVYGITLGVAVIFVIPCAVAKNIGTLIVCRLIDGIAFSAPMTLVGGTLADLWKNEERGVPMAAFSAAPFIGPAIGPLAGGFLGDACGWRWLYWLQLILAGVAWCLITLTVPETYAPTLLKRRAEKLRKSENDSKYVTETELDPRPLGDKLRLVLLRPFQLLFLEPIVLFIALYMSVLYGLLYMFFVAYPIVYQAGKGWSAGSTGLMFIPLAIGVVMSAACAPFVNNHYLKISAKFGGKPPAEMRLIPMMWSCWFIPVGLFIFAWTSYPRLHWFGPAIGGWPVGFGFIFLYNSANNYLVDTYQHQAASALAAKTFLRSMWGASTVLFTEQMYDRLGYQWASSLLAFLALACCAIPYVFYFKGASIRRFSRFAFSDDEEKGEKV</sequence>
<feature type="compositionally biased region" description="Polar residues" evidence="5">
    <location>
        <begin position="1"/>
        <end position="20"/>
    </location>
</feature>
<feature type="transmembrane region" description="Helical" evidence="6">
    <location>
        <begin position="318"/>
        <end position="343"/>
    </location>
</feature>
<dbReference type="VEuPathDB" id="FungiDB:ASPWEDRAFT_137376"/>
<keyword evidence="2 6" id="KW-0812">Transmembrane</keyword>
<feature type="transmembrane region" description="Helical" evidence="6">
    <location>
        <begin position="217"/>
        <end position="236"/>
    </location>
</feature>
<name>A0A1L9RDA9_ASPWE</name>
<evidence type="ECO:0000313" key="9">
    <source>
        <dbReference type="Proteomes" id="UP000184383"/>
    </source>
</evidence>
<dbReference type="SUPFAM" id="SSF103473">
    <property type="entry name" value="MFS general substrate transporter"/>
    <property type="match status" value="1"/>
</dbReference>
<dbReference type="PANTHER" id="PTHR23502:SF48">
    <property type="entry name" value="MULTIDRUG TRANSPORTER, PUTATIVE (AFU_ORTHOLOGUE AFUA_5G02700)-RELATED"/>
    <property type="match status" value="1"/>
</dbReference>
<dbReference type="GeneID" id="63745211"/>
<evidence type="ECO:0000256" key="1">
    <source>
        <dbReference type="ARBA" id="ARBA00004141"/>
    </source>
</evidence>
<comment type="subcellular location">
    <subcellularLocation>
        <location evidence="1">Membrane</location>
        <topology evidence="1">Multi-pass membrane protein</topology>
    </subcellularLocation>
</comment>
<evidence type="ECO:0000256" key="6">
    <source>
        <dbReference type="SAM" id="Phobius"/>
    </source>
</evidence>
<feature type="transmembrane region" description="Helical" evidence="6">
    <location>
        <begin position="363"/>
        <end position="382"/>
    </location>
</feature>
<evidence type="ECO:0000259" key="7">
    <source>
        <dbReference type="PROSITE" id="PS50850"/>
    </source>
</evidence>
<accession>A0A1L9RDA9</accession>
<feature type="domain" description="Major facilitator superfamily (MFS) profile" evidence="7">
    <location>
        <begin position="94"/>
        <end position="540"/>
    </location>
</feature>
<feature type="region of interest" description="Disordered" evidence="5">
    <location>
        <begin position="1"/>
        <end position="33"/>
    </location>
</feature>
<dbReference type="PANTHER" id="PTHR23502">
    <property type="entry name" value="MAJOR FACILITATOR SUPERFAMILY"/>
    <property type="match status" value="1"/>
</dbReference>
<evidence type="ECO:0000256" key="2">
    <source>
        <dbReference type="ARBA" id="ARBA00022692"/>
    </source>
</evidence>
<dbReference type="OrthoDB" id="6770063at2759"/>
<feature type="transmembrane region" description="Helical" evidence="6">
    <location>
        <begin position="428"/>
        <end position="451"/>
    </location>
</feature>
<evidence type="ECO:0000256" key="4">
    <source>
        <dbReference type="ARBA" id="ARBA00023136"/>
    </source>
</evidence>
<organism evidence="8 9">
    <name type="scientific">Aspergillus wentii DTO 134E9</name>
    <dbReference type="NCBI Taxonomy" id="1073089"/>
    <lineage>
        <taxon>Eukaryota</taxon>
        <taxon>Fungi</taxon>
        <taxon>Dikarya</taxon>
        <taxon>Ascomycota</taxon>
        <taxon>Pezizomycotina</taxon>
        <taxon>Eurotiomycetes</taxon>
        <taxon>Eurotiomycetidae</taxon>
        <taxon>Eurotiales</taxon>
        <taxon>Aspergillaceae</taxon>
        <taxon>Aspergillus</taxon>
        <taxon>Aspergillus subgen. Cremei</taxon>
    </lineage>
</organism>
<gene>
    <name evidence="8" type="ORF">ASPWEDRAFT_137376</name>
</gene>
<feature type="transmembrane region" description="Helical" evidence="6">
    <location>
        <begin position="92"/>
        <end position="112"/>
    </location>
</feature>
<dbReference type="InterPro" id="IPR011701">
    <property type="entry name" value="MFS"/>
</dbReference>
<feature type="transmembrane region" description="Helical" evidence="6">
    <location>
        <begin position="403"/>
        <end position="422"/>
    </location>
</feature>
<dbReference type="GO" id="GO:0022857">
    <property type="term" value="F:transmembrane transporter activity"/>
    <property type="evidence" value="ECO:0007669"/>
    <property type="project" value="InterPro"/>
</dbReference>
<dbReference type="Pfam" id="PF07690">
    <property type="entry name" value="MFS_1"/>
    <property type="match status" value="1"/>
</dbReference>
<dbReference type="InterPro" id="IPR036259">
    <property type="entry name" value="MFS_trans_sf"/>
</dbReference>
<evidence type="ECO:0000256" key="5">
    <source>
        <dbReference type="SAM" id="MobiDB-lite"/>
    </source>
</evidence>
<keyword evidence="3 6" id="KW-1133">Transmembrane helix</keyword>
<feature type="transmembrane region" description="Helical" evidence="6">
    <location>
        <begin position="248"/>
        <end position="269"/>
    </location>
</feature>
<dbReference type="GO" id="GO:0005886">
    <property type="term" value="C:plasma membrane"/>
    <property type="evidence" value="ECO:0007669"/>
    <property type="project" value="TreeGrafter"/>
</dbReference>
<dbReference type="RefSeq" id="XP_040686545.1">
    <property type="nucleotide sequence ID" value="XM_040829363.1"/>
</dbReference>
<reference evidence="9" key="1">
    <citation type="journal article" date="2017" name="Genome Biol.">
        <title>Comparative genomics reveals high biological diversity and specific adaptations in the industrially and medically important fungal genus Aspergillus.</title>
        <authorList>
            <person name="de Vries R.P."/>
            <person name="Riley R."/>
            <person name="Wiebenga A."/>
            <person name="Aguilar-Osorio G."/>
            <person name="Amillis S."/>
            <person name="Uchima C.A."/>
            <person name="Anderluh G."/>
            <person name="Asadollahi M."/>
            <person name="Askin M."/>
            <person name="Barry K."/>
            <person name="Battaglia E."/>
            <person name="Bayram O."/>
            <person name="Benocci T."/>
            <person name="Braus-Stromeyer S.A."/>
            <person name="Caldana C."/>
            <person name="Canovas D."/>
            <person name="Cerqueira G.C."/>
            <person name="Chen F."/>
            <person name="Chen W."/>
            <person name="Choi C."/>
            <person name="Clum A."/>
            <person name="Dos Santos R.A."/>
            <person name="Damasio A.R."/>
            <person name="Diallinas G."/>
            <person name="Emri T."/>
            <person name="Fekete E."/>
            <person name="Flipphi M."/>
            <person name="Freyberg S."/>
            <person name="Gallo A."/>
            <person name="Gournas C."/>
            <person name="Habgood R."/>
            <person name="Hainaut M."/>
            <person name="Harispe M.L."/>
            <person name="Henrissat B."/>
            <person name="Hilden K.S."/>
            <person name="Hope R."/>
            <person name="Hossain A."/>
            <person name="Karabika E."/>
            <person name="Karaffa L."/>
            <person name="Karanyi Z."/>
            <person name="Krasevec N."/>
            <person name="Kuo A."/>
            <person name="Kusch H."/>
            <person name="LaButti K."/>
            <person name="Lagendijk E.L."/>
            <person name="Lapidus A."/>
            <person name="Levasseur A."/>
            <person name="Lindquist E."/>
            <person name="Lipzen A."/>
            <person name="Logrieco A.F."/>
            <person name="MacCabe A."/>
            <person name="Maekelae M.R."/>
            <person name="Malavazi I."/>
            <person name="Melin P."/>
            <person name="Meyer V."/>
            <person name="Mielnichuk N."/>
            <person name="Miskei M."/>
            <person name="Molnar A.P."/>
            <person name="Mule G."/>
            <person name="Ngan C.Y."/>
            <person name="Orejas M."/>
            <person name="Orosz E."/>
            <person name="Ouedraogo J.P."/>
            <person name="Overkamp K.M."/>
            <person name="Park H.-S."/>
            <person name="Perrone G."/>
            <person name="Piumi F."/>
            <person name="Punt P.J."/>
            <person name="Ram A.F."/>
            <person name="Ramon A."/>
            <person name="Rauscher S."/>
            <person name="Record E."/>
            <person name="Riano-Pachon D.M."/>
            <person name="Robert V."/>
            <person name="Roehrig J."/>
            <person name="Ruller R."/>
            <person name="Salamov A."/>
            <person name="Salih N.S."/>
            <person name="Samson R.A."/>
            <person name="Sandor E."/>
            <person name="Sanguinetti M."/>
            <person name="Schuetze T."/>
            <person name="Sepcic K."/>
            <person name="Shelest E."/>
            <person name="Sherlock G."/>
            <person name="Sophianopoulou V."/>
            <person name="Squina F.M."/>
            <person name="Sun H."/>
            <person name="Susca A."/>
            <person name="Todd R.B."/>
            <person name="Tsang A."/>
            <person name="Unkles S.E."/>
            <person name="van de Wiele N."/>
            <person name="van Rossen-Uffink D."/>
            <person name="Oliveira J.V."/>
            <person name="Vesth T.C."/>
            <person name="Visser J."/>
            <person name="Yu J.-H."/>
            <person name="Zhou M."/>
            <person name="Andersen M.R."/>
            <person name="Archer D.B."/>
            <person name="Baker S.E."/>
            <person name="Benoit I."/>
            <person name="Brakhage A.A."/>
            <person name="Braus G.H."/>
            <person name="Fischer R."/>
            <person name="Frisvad J.C."/>
            <person name="Goldman G.H."/>
            <person name="Houbraken J."/>
            <person name="Oakley B."/>
            <person name="Pocsi I."/>
            <person name="Scazzocchio C."/>
            <person name="Seiboth B."/>
            <person name="vanKuyk P.A."/>
            <person name="Wortman J."/>
            <person name="Dyer P.S."/>
            <person name="Grigoriev I.V."/>
        </authorList>
    </citation>
    <scope>NUCLEOTIDE SEQUENCE [LARGE SCALE GENOMIC DNA]</scope>
    <source>
        <strain evidence="9">DTO 134E9</strain>
    </source>
</reference>
<dbReference type="STRING" id="1073089.A0A1L9RDA9"/>
<dbReference type="Proteomes" id="UP000184383">
    <property type="component" value="Unassembled WGS sequence"/>
</dbReference>
<dbReference type="PROSITE" id="PS50850">
    <property type="entry name" value="MFS"/>
    <property type="match status" value="1"/>
</dbReference>
<dbReference type="EMBL" id="KV878214">
    <property type="protein sequence ID" value="OJJ32868.1"/>
    <property type="molecule type" value="Genomic_DNA"/>
</dbReference>
<dbReference type="AlphaFoldDB" id="A0A1L9RDA9"/>
<proteinExistence type="predicted"/>
<dbReference type="FunFam" id="1.20.1250.20:FF:000011">
    <property type="entry name" value="MFS multidrug transporter, putative"/>
    <property type="match status" value="1"/>
</dbReference>
<dbReference type="InterPro" id="IPR020846">
    <property type="entry name" value="MFS_dom"/>
</dbReference>
<keyword evidence="9" id="KW-1185">Reference proteome</keyword>
<keyword evidence="4 6" id="KW-0472">Membrane</keyword>
<feature type="transmembrane region" description="Helical" evidence="6">
    <location>
        <begin position="193"/>
        <end position="210"/>
    </location>
</feature>
<dbReference type="Gene3D" id="1.20.1250.20">
    <property type="entry name" value="MFS general substrate transporter like domains"/>
    <property type="match status" value="1"/>
</dbReference>
<feature type="transmembrane region" description="Helical" evidence="6">
    <location>
        <begin position="496"/>
        <end position="517"/>
    </location>
</feature>
<evidence type="ECO:0000313" key="8">
    <source>
        <dbReference type="EMBL" id="OJJ32868.1"/>
    </source>
</evidence>
<feature type="transmembrane region" description="Helical" evidence="6">
    <location>
        <begin position="463"/>
        <end position="484"/>
    </location>
</feature>
<feature type="transmembrane region" description="Helical" evidence="6">
    <location>
        <begin position="159"/>
        <end position="181"/>
    </location>
</feature>
<feature type="transmembrane region" description="Helical" evidence="6">
    <location>
        <begin position="132"/>
        <end position="152"/>
    </location>
</feature>
<protein>
    <recommendedName>
        <fullName evidence="7">Major facilitator superfamily (MFS) profile domain-containing protein</fullName>
    </recommendedName>
</protein>
<evidence type="ECO:0000256" key="3">
    <source>
        <dbReference type="ARBA" id="ARBA00022989"/>
    </source>
</evidence>
<dbReference type="CDD" id="cd17323">
    <property type="entry name" value="MFS_Tpo1_MDR_like"/>
    <property type="match status" value="1"/>
</dbReference>